<dbReference type="InterPro" id="IPR011990">
    <property type="entry name" value="TPR-like_helical_dom_sf"/>
</dbReference>
<dbReference type="RefSeq" id="WP_162339093.1">
    <property type="nucleotide sequence ID" value="NZ_JBHSRQ010000031.1"/>
</dbReference>
<keyword evidence="3" id="KW-0560">Oxidoreductase</keyword>
<comment type="similarity">
    <text evidence="1">Belongs to the aspartyl/asparaginyl beta-hydroxylase family.</text>
</comment>
<dbReference type="SMART" id="SM00028">
    <property type="entry name" value="TPR"/>
    <property type="match status" value="4"/>
</dbReference>
<dbReference type="PROSITE" id="PS50005">
    <property type="entry name" value="TPR"/>
    <property type="match status" value="1"/>
</dbReference>
<dbReference type="EMBL" id="PDWW01000033">
    <property type="protein sequence ID" value="KAF1722494.1"/>
    <property type="molecule type" value="Genomic_DNA"/>
</dbReference>
<dbReference type="Pfam" id="PF05118">
    <property type="entry name" value="Asp_Arg_Hydrox"/>
    <property type="match status" value="1"/>
</dbReference>
<evidence type="ECO:0000256" key="3">
    <source>
        <dbReference type="ARBA" id="ARBA00023002"/>
    </source>
</evidence>
<dbReference type="Gene3D" id="2.60.120.330">
    <property type="entry name" value="B-lactam Antibiotic, Isopenicillin N Synthase, Chain"/>
    <property type="match status" value="1"/>
</dbReference>
<name>A0ABQ6ZD14_9GAMM</name>
<evidence type="ECO:0000256" key="4">
    <source>
        <dbReference type="PROSITE-ProRule" id="PRU00339"/>
    </source>
</evidence>
<keyword evidence="2" id="KW-0223">Dioxygenase</keyword>
<evidence type="ECO:0000313" key="7">
    <source>
        <dbReference type="Proteomes" id="UP000781710"/>
    </source>
</evidence>
<evidence type="ECO:0000256" key="2">
    <source>
        <dbReference type="ARBA" id="ARBA00022964"/>
    </source>
</evidence>
<keyword evidence="4" id="KW-0802">TPR repeat</keyword>
<dbReference type="InterPro" id="IPR007803">
    <property type="entry name" value="Asp/Arg/Pro-Hydrxlase"/>
</dbReference>
<dbReference type="Proteomes" id="UP000781710">
    <property type="component" value="Unassembled WGS sequence"/>
</dbReference>
<evidence type="ECO:0000256" key="1">
    <source>
        <dbReference type="ARBA" id="ARBA00007730"/>
    </source>
</evidence>
<evidence type="ECO:0000259" key="5">
    <source>
        <dbReference type="Pfam" id="PF05118"/>
    </source>
</evidence>
<dbReference type="SUPFAM" id="SSF48452">
    <property type="entry name" value="TPR-like"/>
    <property type="match status" value="1"/>
</dbReference>
<keyword evidence="7" id="KW-1185">Reference proteome</keyword>
<feature type="repeat" description="TPR" evidence="4">
    <location>
        <begin position="81"/>
        <end position="114"/>
    </location>
</feature>
<accession>A0ABQ6ZD14</accession>
<dbReference type="SUPFAM" id="SSF51197">
    <property type="entry name" value="Clavaminate synthase-like"/>
    <property type="match status" value="1"/>
</dbReference>
<dbReference type="InterPro" id="IPR019734">
    <property type="entry name" value="TPR_rpt"/>
</dbReference>
<dbReference type="PANTHER" id="PTHR46332:SF5">
    <property type="entry name" value="ASPARTATE BETA-HYDROXYLASE DOMAIN CONTAINING 2"/>
    <property type="match status" value="1"/>
</dbReference>
<evidence type="ECO:0000313" key="6">
    <source>
        <dbReference type="EMBL" id="KAF1722494.1"/>
    </source>
</evidence>
<dbReference type="Pfam" id="PF13432">
    <property type="entry name" value="TPR_16"/>
    <property type="match status" value="1"/>
</dbReference>
<organism evidence="6 7">
    <name type="scientific">Pseudoxanthomonas japonensis</name>
    <dbReference type="NCBI Taxonomy" id="69284"/>
    <lineage>
        <taxon>Bacteria</taxon>
        <taxon>Pseudomonadati</taxon>
        <taxon>Pseudomonadota</taxon>
        <taxon>Gammaproteobacteria</taxon>
        <taxon>Lysobacterales</taxon>
        <taxon>Lysobacteraceae</taxon>
        <taxon>Pseudoxanthomonas</taxon>
    </lineage>
</organism>
<proteinExistence type="inferred from homology"/>
<comment type="caution">
    <text evidence="6">The sequence shown here is derived from an EMBL/GenBank/DDBJ whole genome shotgun (WGS) entry which is preliminary data.</text>
</comment>
<reference evidence="6 7" key="1">
    <citation type="submission" date="2017-10" db="EMBL/GenBank/DDBJ databases">
        <title>Whole genome sequencing of members of genus Pseudoxanthomonas.</title>
        <authorList>
            <person name="Kumar S."/>
            <person name="Bansal K."/>
            <person name="Kaur A."/>
            <person name="Patil P."/>
            <person name="Sharma S."/>
            <person name="Patil P.B."/>
        </authorList>
    </citation>
    <scope>NUCLEOTIDE SEQUENCE [LARGE SCALE GENOMIC DNA]</scope>
    <source>
        <strain evidence="6 7">DSM 17109</strain>
    </source>
</reference>
<feature type="domain" description="Aspartyl/asparaginy/proline hydroxylase" evidence="5">
    <location>
        <begin position="242"/>
        <end position="405"/>
    </location>
</feature>
<dbReference type="Gene3D" id="1.25.40.10">
    <property type="entry name" value="Tetratricopeptide repeat domain"/>
    <property type="match status" value="1"/>
</dbReference>
<dbReference type="PANTHER" id="PTHR46332">
    <property type="entry name" value="ASPARTATE BETA-HYDROXYLASE DOMAIN-CONTAINING PROTEIN 2"/>
    <property type="match status" value="1"/>
</dbReference>
<gene>
    <name evidence="6" type="ORF">CSC78_17190</name>
</gene>
<dbReference type="InterPro" id="IPR027443">
    <property type="entry name" value="IPNS-like_sf"/>
</dbReference>
<sequence length="435" mass="48249">MSSTQSSALNDALKQLLEQANAWAKQNQPDRAADCWRKVLELSADVAPALNGLGTYYLGRGELSQAQRLLERAASVSDQPAMAHANLSRVHLARGDLPQALAAIKQAIQAEPAAWGAHAEKARLLQRLGRDREAATAWSSAMAYMPSAFAQAPHMQDLISEAKASITANQAQLRDFLLDHMHGALEGGSRRELERFDHCLDIVTGRRAFVTARPLMLPFPRLPAIPFFHREDYAWVSDVESAFSGILSELEALLAQQHPFEPYVQTPAGEPKGQFAALDRKLDWGAYFLWRNGKRIDDQADRCPLTEQTLLSHAPLNSIPSRAPVAFFSALKPGTHIPPHHGATNTRLTAHLPLIIPPDCALRVGGETHVWKPGELVMFDDTIQHEAWNFSDRLRVVLIFDIWHPMLTDLEKRLVAHTVEGIMAYYGEDADLGEL</sequence>
<dbReference type="InterPro" id="IPR051821">
    <property type="entry name" value="Asp/Asn_beta-hydroxylase"/>
</dbReference>
<protein>
    <recommendedName>
        <fullName evidence="5">Aspartyl/asparaginy/proline hydroxylase domain-containing protein</fullName>
    </recommendedName>
</protein>